<dbReference type="Proteomes" id="UP000828390">
    <property type="component" value="Unassembled WGS sequence"/>
</dbReference>
<evidence type="ECO:0000313" key="2">
    <source>
        <dbReference type="Proteomes" id="UP000828390"/>
    </source>
</evidence>
<keyword evidence="2" id="KW-1185">Reference proteome</keyword>
<sequence length="68" mass="8058">MTELSIAKEDCDILQNDLQTLSEWEQTWGTEFHPQKCSVLRVTRKRGPIEHKDTKQDTNFYFKSVNNK</sequence>
<name>A0A9D3Z0U1_DREPO</name>
<dbReference type="EMBL" id="JAIWYP010000014">
    <property type="protein sequence ID" value="KAH3709584.1"/>
    <property type="molecule type" value="Genomic_DNA"/>
</dbReference>
<comment type="caution">
    <text evidence="1">The sequence shown here is derived from an EMBL/GenBank/DDBJ whole genome shotgun (WGS) entry which is preliminary data.</text>
</comment>
<organism evidence="1 2">
    <name type="scientific">Dreissena polymorpha</name>
    <name type="common">Zebra mussel</name>
    <name type="synonym">Mytilus polymorpha</name>
    <dbReference type="NCBI Taxonomy" id="45954"/>
    <lineage>
        <taxon>Eukaryota</taxon>
        <taxon>Metazoa</taxon>
        <taxon>Spiralia</taxon>
        <taxon>Lophotrochozoa</taxon>
        <taxon>Mollusca</taxon>
        <taxon>Bivalvia</taxon>
        <taxon>Autobranchia</taxon>
        <taxon>Heteroconchia</taxon>
        <taxon>Euheterodonta</taxon>
        <taxon>Imparidentia</taxon>
        <taxon>Neoheterodontei</taxon>
        <taxon>Myida</taxon>
        <taxon>Dreissenoidea</taxon>
        <taxon>Dreissenidae</taxon>
        <taxon>Dreissena</taxon>
    </lineage>
</organism>
<accession>A0A9D3Z0U1</accession>
<evidence type="ECO:0000313" key="1">
    <source>
        <dbReference type="EMBL" id="KAH3709584.1"/>
    </source>
</evidence>
<proteinExistence type="predicted"/>
<dbReference type="AlphaFoldDB" id="A0A9D3Z0U1"/>
<gene>
    <name evidence="1" type="ORF">DPMN_069048</name>
</gene>
<reference evidence="1" key="1">
    <citation type="journal article" date="2019" name="bioRxiv">
        <title>The Genome of the Zebra Mussel, Dreissena polymorpha: A Resource for Invasive Species Research.</title>
        <authorList>
            <person name="McCartney M.A."/>
            <person name="Auch B."/>
            <person name="Kono T."/>
            <person name="Mallez S."/>
            <person name="Zhang Y."/>
            <person name="Obille A."/>
            <person name="Becker A."/>
            <person name="Abrahante J.E."/>
            <person name="Garbe J."/>
            <person name="Badalamenti J.P."/>
            <person name="Herman A."/>
            <person name="Mangelson H."/>
            <person name="Liachko I."/>
            <person name="Sullivan S."/>
            <person name="Sone E.D."/>
            <person name="Koren S."/>
            <person name="Silverstein K.A.T."/>
            <person name="Beckman K.B."/>
            <person name="Gohl D.M."/>
        </authorList>
    </citation>
    <scope>NUCLEOTIDE SEQUENCE</scope>
    <source>
        <strain evidence="1">Duluth1</strain>
        <tissue evidence="1">Whole animal</tissue>
    </source>
</reference>
<protein>
    <submittedName>
        <fullName evidence="1">Uncharacterized protein</fullName>
    </submittedName>
</protein>
<reference evidence="1" key="2">
    <citation type="submission" date="2020-11" db="EMBL/GenBank/DDBJ databases">
        <authorList>
            <person name="McCartney M.A."/>
            <person name="Auch B."/>
            <person name="Kono T."/>
            <person name="Mallez S."/>
            <person name="Becker A."/>
            <person name="Gohl D.M."/>
            <person name="Silverstein K.A.T."/>
            <person name="Koren S."/>
            <person name="Bechman K.B."/>
            <person name="Herman A."/>
            <person name="Abrahante J.E."/>
            <person name="Garbe J."/>
        </authorList>
    </citation>
    <scope>NUCLEOTIDE SEQUENCE</scope>
    <source>
        <strain evidence="1">Duluth1</strain>
        <tissue evidence="1">Whole animal</tissue>
    </source>
</reference>